<accession>A0A6J6X0V6</accession>
<gene>
    <name evidence="1" type="ORF">UFOPK2958_01111</name>
</gene>
<sequence length="116" mass="12097">MPTQHELQGLLHGREQFASELVVIGNEDVVIETGRDVGTDVGVESRVLDGTTDVVVKPAAIAELDIGQPLVGPLRFGHTISHREGHGCFDVVPGVTVATGKPGNLAVGQLQIGEVA</sequence>
<dbReference type="EMBL" id="CAFAAB010000137">
    <property type="protein sequence ID" value="CAB4790089.1"/>
    <property type="molecule type" value="Genomic_DNA"/>
</dbReference>
<organism evidence="1">
    <name type="scientific">freshwater metagenome</name>
    <dbReference type="NCBI Taxonomy" id="449393"/>
    <lineage>
        <taxon>unclassified sequences</taxon>
        <taxon>metagenomes</taxon>
        <taxon>ecological metagenomes</taxon>
    </lineage>
</organism>
<protein>
    <submittedName>
        <fullName evidence="1">Unannotated protein</fullName>
    </submittedName>
</protein>
<proteinExistence type="predicted"/>
<reference evidence="1" key="1">
    <citation type="submission" date="2020-05" db="EMBL/GenBank/DDBJ databases">
        <authorList>
            <person name="Chiriac C."/>
            <person name="Salcher M."/>
            <person name="Ghai R."/>
            <person name="Kavagutti S V."/>
        </authorList>
    </citation>
    <scope>NUCLEOTIDE SEQUENCE</scope>
</reference>
<evidence type="ECO:0000313" key="1">
    <source>
        <dbReference type="EMBL" id="CAB4790089.1"/>
    </source>
</evidence>
<name>A0A6J6X0V6_9ZZZZ</name>
<dbReference type="AlphaFoldDB" id="A0A6J6X0V6"/>